<dbReference type="GO" id="GO:0003677">
    <property type="term" value="F:DNA binding"/>
    <property type="evidence" value="ECO:0007669"/>
    <property type="project" value="UniProtKB-KW"/>
</dbReference>
<feature type="domain" description="HSA" evidence="6">
    <location>
        <begin position="22"/>
        <end position="82"/>
    </location>
</feature>
<evidence type="ECO:0000256" key="2">
    <source>
        <dbReference type="ARBA" id="ARBA00022741"/>
    </source>
</evidence>
<dbReference type="Pfam" id="PF07529">
    <property type="entry name" value="HSA"/>
    <property type="match status" value="1"/>
</dbReference>
<feature type="non-terminal residue" evidence="7">
    <location>
        <position position="82"/>
    </location>
</feature>
<proteinExistence type="predicted"/>
<dbReference type="GO" id="GO:0042393">
    <property type="term" value="F:histone binding"/>
    <property type="evidence" value="ECO:0007669"/>
    <property type="project" value="TreeGrafter"/>
</dbReference>
<feature type="region of interest" description="Disordered" evidence="5">
    <location>
        <begin position="1"/>
        <end position="33"/>
    </location>
</feature>
<comment type="subcellular location">
    <subcellularLocation>
        <location evidence="1">Nucleus</location>
    </subcellularLocation>
</comment>
<dbReference type="Gramene" id="KVH99967">
    <property type="protein sequence ID" value="KVH99967"/>
    <property type="gene ID" value="Ccrd_021739"/>
</dbReference>
<evidence type="ECO:0000256" key="3">
    <source>
        <dbReference type="ARBA" id="ARBA00022806"/>
    </source>
</evidence>
<reference evidence="7 8" key="1">
    <citation type="journal article" date="2016" name="Sci. Rep.">
        <title>The genome sequence of the outbreeding globe artichoke constructed de novo incorporating a phase-aware low-pass sequencing strategy of F1 progeny.</title>
        <authorList>
            <person name="Scaglione D."/>
            <person name="Reyes-Chin-Wo S."/>
            <person name="Acquadro A."/>
            <person name="Froenicke L."/>
            <person name="Portis E."/>
            <person name="Beitel C."/>
            <person name="Tirone M."/>
            <person name="Mauro R."/>
            <person name="Lo Monaco A."/>
            <person name="Mauromicale G."/>
            <person name="Faccioli P."/>
            <person name="Cattivelli L."/>
            <person name="Rieseberg L."/>
            <person name="Michelmore R."/>
            <person name="Lanteri S."/>
        </authorList>
    </citation>
    <scope>NUCLEOTIDE SEQUENCE [LARGE SCALE GENOMIC DNA]</scope>
    <source>
        <strain evidence="7">2C</strain>
    </source>
</reference>
<accession>A0A118JZI7</accession>
<evidence type="ECO:0000256" key="4">
    <source>
        <dbReference type="ARBA" id="ARBA00022840"/>
    </source>
</evidence>
<dbReference type="GO" id="GO:0016887">
    <property type="term" value="F:ATP hydrolysis activity"/>
    <property type="evidence" value="ECO:0007669"/>
    <property type="project" value="TreeGrafter"/>
</dbReference>
<dbReference type="GO" id="GO:0006338">
    <property type="term" value="P:chromatin remodeling"/>
    <property type="evidence" value="ECO:0007669"/>
    <property type="project" value="TreeGrafter"/>
</dbReference>
<dbReference type="PANTHER" id="PTHR45685">
    <property type="entry name" value="HELICASE SRCAP-RELATED"/>
    <property type="match status" value="1"/>
</dbReference>
<protein>
    <submittedName>
        <fullName evidence="7">HAS subgroup</fullName>
    </submittedName>
</protein>
<dbReference type="InterPro" id="IPR014012">
    <property type="entry name" value="HSA_dom"/>
</dbReference>
<dbReference type="PANTHER" id="PTHR45685:SF1">
    <property type="entry name" value="HELICASE SRCAP"/>
    <property type="match status" value="1"/>
</dbReference>
<keyword evidence="2" id="KW-0547">Nucleotide-binding</keyword>
<gene>
    <name evidence="7" type="ORF">Ccrd_021739</name>
</gene>
<comment type="caution">
    <text evidence="7">The sequence shown here is derived from an EMBL/GenBank/DDBJ whole genome shotgun (WGS) entry which is preliminary data.</text>
</comment>
<dbReference type="STRING" id="59895.A0A118JZI7"/>
<dbReference type="GO" id="GO:0004386">
    <property type="term" value="F:helicase activity"/>
    <property type="evidence" value="ECO:0007669"/>
    <property type="project" value="UniProtKB-KW"/>
</dbReference>
<evidence type="ECO:0000313" key="8">
    <source>
        <dbReference type="Proteomes" id="UP000243975"/>
    </source>
</evidence>
<keyword evidence="3" id="KW-0347">Helicase</keyword>
<dbReference type="EMBL" id="LEKV01003403">
    <property type="protein sequence ID" value="KVH99967.1"/>
    <property type="molecule type" value="Genomic_DNA"/>
</dbReference>
<dbReference type="GO" id="GO:0000812">
    <property type="term" value="C:Swr1 complex"/>
    <property type="evidence" value="ECO:0007669"/>
    <property type="project" value="TreeGrafter"/>
</dbReference>
<dbReference type="SMART" id="SM00573">
    <property type="entry name" value="HSA"/>
    <property type="match status" value="1"/>
</dbReference>
<dbReference type="Proteomes" id="UP000243975">
    <property type="component" value="Unassembled WGS sequence"/>
</dbReference>
<evidence type="ECO:0000256" key="1">
    <source>
        <dbReference type="ARBA" id="ARBA00004123"/>
    </source>
</evidence>
<feature type="compositionally biased region" description="Basic and acidic residues" evidence="5">
    <location>
        <begin position="8"/>
        <end position="33"/>
    </location>
</feature>
<keyword evidence="4" id="KW-0067">ATP-binding</keyword>
<dbReference type="InterPro" id="IPR050520">
    <property type="entry name" value="INO80/SWR1_helicase"/>
</dbReference>
<dbReference type="AlphaFoldDB" id="A0A118JZI7"/>
<sequence length="82" mass="9702">MASKGPRSRLDHETRAKRQKALEPPKEPRRPRTHWDHLLEEMVWLSKDFESERKWKLALAKKIATRASKGMVDQATRGERRV</sequence>
<keyword evidence="3" id="KW-0378">Hydrolase</keyword>
<evidence type="ECO:0000313" key="7">
    <source>
        <dbReference type="EMBL" id="KVH99967.1"/>
    </source>
</evidence>
<name>A0A118JZI7_CYNCS</name>
<dbReference type="GO" id="GO:0005524">
    <property type="term" value="F:ATP binding"/>
    <property type="evidence" value="ECO:0007669"/>
    <property type="project" value="UniProtKB-KW"/>
</dbReference>
<dbReference type="PROSITE" id="PS51204">
    <property type="entry name" value="HSA"/>
    <property type="match status" value="1"/>
</dbReference>
<organism evidence="7 8">
    <name type="scientific">Cynara cardunculus var. scolymus</name>
    <name type="common">Globe artichoke</name>
    <name type="synonym">Cynara scolymus</name>
    <dbReference type="NCBI Taxonomy" id="59895"/>
    <lineage>
        <taxon>Eukaryota</taxon>
        <taxon>Viridiplantae</taxon>
        <taxon>Streptophyta</taxon>
        <taxon>Embryophyta</taxon>
        <taxon>Tracheophyta</taxon>
        <taxon>Spermatophyta</taxon>
        <taxon>Magnoliopsida</taxon>
        <taxon>eudicotyledons</taxon>
        <taxon>Gunneridae</taxon>
        <taxon>Pentapetalae</taxon>
        <taxon>asterids</taxon>
        <taxon>campanulids</taxon>
        <taxon>Asterales</taxon>
        <taxon>Asteraceae</taxon>
        <taxon>Carduoideae</taxon>
        <taxon>Cardueae</taxon>
        <taxon>Carduinae</taxon>
        <taxon>Cynara</taxon>
    </lineage>
</organism>
<keyword evidence="8" id="KW-1185">Reference proteome</keyword>
<evidence type="ECO:0000259" key="6">
    <source>
        <dbReference type="PROSITE" id="PS51204"/>
    </source>
</evidence>
<evidence type="ECO:0000256" key="5">
    <source>
        <dbReference type="SAM" id="MobiDB-lite"/>
    </source>
</evidence>